<protein>
    <recommendedName>
        <fullName evidence="3">TIR domain-containing protein</fullName>
    </recommendedName>
</protein>
<dbReference type="Pfam" id="PF23282">
    <property type="entry name" value="WHD_ROQ1"/>
    <property type="match status" value="1"/>
</dbReference>
<dbReference type="EMBL" id="SDMP01000012">
    <property type="protein sequence ID" value="RYR26737.1"/>
    <property type="molecule type" value="Genomic_DNA"/>
</dbReference>
<dbReference type="InterPro" id="IPR002182">
    <property type="entry name" value="NB-ARC"/>
</dbReference>
<accession>A0A445AJU8</accession>
<reference evidence="4 5" key="1">
    <citation type="submission" date="2019-01" db="EMBL/GenBank/DDBJ databases">
        <title>Sequencing of cultivated peanut Arachis hypogaea provides insights into genome evolution and oil improvement.</title>
        <authorList>
            <person name="Chen X."/>
        </authorList>
    </citation>
    <scope>NUCLEOTIDE SEQUENCE [LARGE SCALE GENOMIC DNA]</scope>
    <source>
        <strain evidence="5">cv. Fuhuasheng</strain>
        <tissue evidence="4">Leaves</tissue>
    </source>
</reference>
<dbReference type="Pfam" id="PF01582">
    <property type="entry name" value="TIR"/>
    <property type="match status" value="1"/>
</dbReference>
<keyword evidence="2" id="KW-0677">Repeat</keyword>
<proteinExistence type="predicted"/>
<dbReference type="InterPro" id="IPR044974">
    <property type="entry name" value="Disease_R_plants"/>
</dbReference>
<dbReference type="PANTHER" id="PTHR11017">
    <property type="entry name" value="LEUCINE-RICH REPEAT-CONTAINING PROTEIN"/>
    <property type="match status" value="1"/>
</dbReference>
<evidence type="ECO:0000313" key="4">
    <source>
        <dbReference type="EMBL" id="RYR26737.1"/>
    </source>
</evidence>
<dbReference type="SUPFAM" id="SSF52200">
    <property type="entry name" value="Toll/Interleukin receptor TIR domain"/>
    <property type="match status" value="1"/>
</dbReference>
<dbReference type="Gene3D" id="3.40.50.300">
    <property type="entry name" value="P-loop containing nucleotide triphosphate hydrolases"/>
    <property type="match status" value="1"/>
</dbReference>
<dbReference type="InterPro" id="IPR000157">
    <property type="entry name" value="TIR_dom"/>
</dbReference>
<dbReference type="Gene3D" id="3.40.50.10140">
    <property type="entry name" value="Toll/interleukin-1 receptor homology (TIR) domain"/>
    <property type="match status" value="1"/>
</dbReference>
<dbReference type="Pfam" id="PF10536">
    <property type="entry name" value="PMD"/>
    <property type="match status" value="1"/>
</dbReference>
<dbReference type="PROSITE" id="PS50104">
    <property type="entry name" value="TIR"/>
    <property type="match status" value="1"/>
</dbReference>
<evidence type="ECO:0000256" key="1">
    <source>
        <dbReference type="ARBA" id="ARBA00022614"/>
    </source>
</evidence>
<keyword evidence="5" id="KW-1185">Reference proteome</keyword>
<comment type="caution">
    <text evidence="4">The sequence shown here is derived from an EMBL/GenBank/DDBJ whole genome shotgun (WGS) entry which is preliminary data.</text>
</comment>
<dbReference type="InterPro" id="IPR058192">
    <property type="entry name" value="WHD_ROQ1-like"/>
</dbReference>
<organism evidence="4 5">
    <name type="scientific">Arachis hypogaea</name>
    <name type="common">Peanut</name>
    <dbReference type="NCBI Taxonomy" id="3818"/>
    <lineage>
        <taxon>Eukaryota</taxon>
        <taxon>Viridiplantae</taxon>
        <taxon>Streptophyta</taxon>
        <taxon>Embryophyta</taxon>
        <taxon>Tracheophyta</taxon>
        <taxon>Spermatophyta</taxon>
        <taxon>Magnoliopsida</taxon>
        <taxon>eudicotyledons</taxon>
        <taxon>Gunneridae</taxon>
        <taxon>Pentapetalae</taxon>
        <taxon>rosids</taxon>
        <taxon>fabids</taxon>
        <taxon>Fabales</taxon>
        <taxon>Fabaceae</taxon>
        <taxon>Papilionoideae</taxon>
        <taxon>50 kb inversion clade</taxon>
        <taxon>dalbergioids sensu lato</taxon>
        <taxon>Dalbergieae</taxon>
        <taxon>Pterocarpus clade</taxon>
        <taxon>Arachis</taxon>
    </lineage>
</organism>
<sequence>MSYQNQEYDAYISSGLNFLDPFFSDLYAALRYVGLHVLADQAVVKTNELLLSGAIERCRVSIIVFTIDYAKSALCLQELVKIMECHRSSKDQKVVPVFYCLDPSQVCNLSGYFGQILSDTLQGTDENMMLSFATALRQVASISPRFLPDIGNKIKVMNDIVGHVTSLIDSAKLFIAKHPVGVDSRVQDLIQLLNNQNEDGVLIMAIWGMAGIGKTTIAKALYNQISHNFEVKKFVPNIKDRIMKNSARTSSLEEELLLFFQERVTTKTHNADSTRDKWWGLPHIKVLLILDNVRSERELEVLPVTRECFGPGSIIIITTRTKHDRLHEIGVNHIYRVKEMDYNECVELFSWSAFNKATPERSYSGLINYAIEYSDGLPLALVCVGSAVSEKGIEEWENVLDSFKRFPLQDVWQVLKENIDAVGSKEKKIFLELAYLRHLFIGMNRNDISQILQEAGHNVAPRAIKGLEEYSLVWFDEDKLCMNRLLQDIGREMYMRESSIVPQISGVASTAGTLKFLSLISSTLEASSFLPTTMLFTMTSSWHSSILIILIHSLHSFFFILFIPHPHNKKNDSSTFPQQEKWQQSKIKKALKTKMEKRDITRADEHISEYLQHPIYGSRNLHSRHLHQIDSYDARVEEQLRESGFYHISQIGRIMSHGPTIDALVERWRLEMHTFHLPHGEYTTTLEDVAMIFGLRTHGLPITGSTDHSTNGLENECMTQFGIAPGPNDYRGSGVKLAWFRTLKRRQHLNGAVSRKIYVKCHIMCLFGTTLFSDKSGISVHWKYLSLLRDFSQIHKFNWGSACLAHMYRSLCRASRYDCKDIDGPIGTPVS</sequence>
<dbReference type="SMART" id="SM00255">
    <property type="entry name" value="TIR"/>
    <property type="match status" value="1"/>
</dbReference>
<dbReference type="GO" id="GO:0006952">
    <property type="term" value="P:defense response"/>
    <property type="evidence" value="ECO:0007669"/>
    <property type="project" value="InterPro"/>
</dbReference>
<evidence type="ECO:0000313" key="5">
    <source>
        <dbReference type="Proteomes" id="UP000289738"/>
    </source>
</evidence>
<dbReference type="AlphaFoldDB" id="A0A445AJU8"/>
<dbReference type="InterPro" id="IPR042197">
    <property type="entry name" value="Apaf_helical"/>
</dbReference>
<evidence type="ECO:0000259" key="3">
    <source>
        <dbReference type="PROSITE" id="PS50104"/>
    </source>
</evidence>
<dbReference type="InterPro" id="IPR035897">
    <property type="entry name" value="Toll_tir_struct_dom_sf"/>
</dbReference>
<gene>
    <name evidence="4" type="ORF">Ahy_B02g061039</name>
</gene>
<keyword evidence="1" id="KW-0433">Leucine-rich repeat</keyword>
<dbReference type="SUPFAM" id="SSF52540">
    <property type="entry name" value="P-loop containing nucleoside triphosphate hydrolases"/>
    <property type="match status" value="1"/>
</dbReference>
<feature type="domain" description="TIR" evidence="3">
    <location>
        <begin position="6"/>
        <end position="140"/>
    </location>
</feature>
<dbReference type="InterPro" id="IPR027417">
    <property type="entry name" value="P-loop_NTPase"/>
</dbReference>
<dbReference type="STRING" id="3818.A0A445AJU8"/>
<dbReference type="Gene3D" id="1.10.8.430">
    <property type="entry name" value="Helical domain of apoptotic protease-activating factors"/>
    <property type="match status" value="1"/>
</dbReference>
<dbReference type="Proteomes" id="UP000289738">
    <property type="component" value="Chromosome B02"/>
</dbReference>
<dbReference type="GO" id="GO:0007165">
    <property type="term" value="P:signal transduction"/>
    <property type="evidence" value="ECO:0007669"/>
    <property type="project" value="InterPro"/>
</dbReference>
<dbReference type="InterPro" id="IPR019557">
    <property type="entry name" value="AminoTfrase-like_pln_mobile"/>
</dbReference>
<dbReference type="Pfam" id="PF00931">
    <property type="entry name" value="NB-ARC"/>
    <property type="match status" value="1"/>
</dbReference>
<evidence type="ECO:0000256" key="2">
    <source>
        <dbReference type="ARBA" id="ARBA00022737"/>
    </source>
</evidence>
<name>A0A445AJU8_ARAHY</name>
<dbReference type="PRINTS" id="PR00364">
    <property type="entry name" value="DISEASERSIST"/>
</dbReference>
<dbReference type="PANTHER" id="PTHR11017:SF271">
    <property type="entry name" value="DISEASE RESISTANCE PROTEIN (TIR-NBS-LRR CLASS) FAMILY"/>
    <property type="match status" value="1"/>
</dbReference>
<dbReference type="GO" id="GO:0043531">
    <property type="term" value="F:ADP binding"/>
    <property type="evidence" value="ECO:0007669"/>
    <property type="project" value="InterPro"/>
</dbReference>